<protein>
    <recommendedName>
        <fullName evidence="3">DNA-binding transcriptional regulator, FrmR family</fullName>
    </recommendedName>
</protein>
<evidence type="ECO:0000313" key="1">
    <source>
        <dbReference type="EMBL" id="GGA42864.1"/>
    </source>
</evidence>
<evidence type="ECO:0000313" key="2">
    <source>
        <dbReference type="Proteomes" id="UP000617979"/>
    </source>
</evidence>
<keyword evidence="2" id="KW-1185">Reference proteome</keyword>
<dbReference type="PANTHER" id="PTHR33677:SF5">
    <property type="entry name" value="TRANSCRIPTIONAL REPRESSOR FRMR"/>
    <property type="match status" value="1"/>
</dbReference>
<sequence length="88" mass="9902">MKYEENVRNRLRRVEGQIGGVLRMMEGQQGCKEVVAQLSAARNAVDRIIALLVVANLQQCLLDEFQNGEEGESSQMLDEAVRLLINSR</sequence>
<evidence type="ECO:0008006" key="3">
    <source>
        <dbReference type="Google" id="ProtNLM"/>
    </source>
</evidence>
<dbReference type="RefSeq" id="WP_009711456.1">
    <property type="nucleotide sequence ID" value="NZ_BMEX01000004.1"/>
</dbReference>
<proteinExistence type="predicted"/>
<accession>A0ABQ1GFS7</accession>
<dbReference type="PANTHER" id="PTHR33677">
    <property type="entry name" value="TRANSCRIPTIONAL REPRESSOR FRMR-RELATED"/>
    <property type="match status" value="1"/>
</dbReference>
<name>A0ABQ1GFS7_9BACL</name>
<comment type="caution">
    <text evidence="1">The sequence shown here is derived from an EMBL/GenBank/DDBJ whole genome shotgun (WGS) entry which is preliminary data.</text>
</comment>
<reference evidence="2" key="1">
    <citation type="journal article" date="2019" name="Int. J. Syst. Evol. Microbiol.">
        <title>The Global Catalogue of Microorganisms (GCM) 10K type strain sequencing project: providing services to taxonomists for standard genome sequencing and annotation.</title>
        <authorList>
            <consortium name="The Broad Institute Genomics Platform"/>
            <consortium name="The Broad Institute Genome Sequencing Center for Infectious Disease"/>
            <person name="Wu L."/>
            <person name="Ma J."/>
        </authorList>
    </citation>
    <scope>NUCLEOTIDE SEQUENCE [LARGE SCALE GENOMIC DNA]</scope>
    <source>
        <strain evidence="2">CGMCC 1.12404</strain>
    </source>
</reference>
<dbReference type="Pfam" id="PF02583">
    <property type="entry name" value="Trns_repr_metal"/>
    <property type="match status" value="1"/>
</dbReference>
<dbReference type="EMBL" id="BMEX01000004">
    <property type="protein sequence ID" value="GGA42864.1"/>
    <property type="molecule type" value="Genomic_DNA"/>
</dbReference>
<gene>
    <name evidence="1" type="ORF">GCM10007416_14880</name>
</gene>
<dbReference type="Proteomes" id="UP000617979">
    <property type="component" value="Unassembled WGS sequence"/>
</dbReference>
<organism evidence="1 2">
    <name type="scientific">Kroppenstedtia guangzhouensis</name>
    <dbReference type="NCBI Taxonomy" id="1274356"/>
    <lineage>
        <taxon>Bacteria</taxon>
        <taxon>Bacillati</taxon>
        <taxon>Bacillota</taxon>
        <taxon>Bacilli</taxon>
        <taxon>Bacillales</taxon>
        <taxon>Thermoactinomycetaceae</taxon>
        <taxon>Kroppenstedtia</taxon>
    </lineage>
</organism>
<dbReference type="InterPro" id="IPR038390">
    <property type="entry name" value="Metal_Tscrpt_repr_sf"/>
</dbReference>
<dbReference type="InterPro" id="IPR003735">
    <property type="entry name" value="Metal_Tscrpt_repr"/>
</dbReference>
<dbReference type="Gene3D" id="1.20.58.1000">
    <property type="entry name" value="Metal-sensitive repressor, helix protomer"/>
    <property type="match status" value="1"/>
</dbReference>